<evidence type="ECO:0000313" key="2">
    <source>
        <dbReference type="EnsemblPlants" id="OB12G15540.1"/>
    </source>
</evidence>
<protein>
    <submittedName>
        <fullName evidence="2">Uncharacterized protein</fullName>
    </submittedName>
</protein>
<organism evidence="2">
    <name type="scientific">Oryza brachyantha</name>
    <name type="common">malo sina</name>
    <dbReference type="NCBI Taxonomy" id="4533"/>
    <lineage>
        <taxon>Eukaryota</taxon>
        <taxon>Viridiplantae</taxon>
        <taxon>Streptophyta</taxon>
        <taxon>Embryophyta</taxon>
        <taxon>Tracheophyta</taxon>
        <taxon>Spermatophyta</taxon>
        <taxon>Magnoliopsida</taxon>
        <taxon>Liliopsida</taxon>
        <taxon>Poales</taxon>
        <taxon>Poaceae</taxon>
        <taxon>BOP clade</taxon>
        <taxon>Oryzoideae</taxon>
        <taxon>Oryzeae</taxon>
        <taxon>Oryzinae</taxon>
        <taxon>Oryza</taxon>
    </lineage>
</organism>
<accession>J3NC46</accession>
<reference evidence="2" key="1">
    <citation type="journal article" date="2013" name="Nat. Commun.">
        <title>Whole-genome sequencing of Oryza brachyantha reveals mechanisms underlying Oryza genome evolution.</title>
        <authorList>
            <person name="Chen J."/>
            <person name="Huang Q."/>
            <person name="Gao D."/>
            <person name="Wang J."/>
            <person name="Lang Y."/>
            <person name="Liu T."/>
            <person name="Li B."/>
            <person name="Bai Z."/>
            <person name="Luis Goicoechea J."/>
            <person name="Liang C."/>
            <person name="Chen C."/>
            <person name="Zhang W."/>
            <person name="Sun S."/>
            <person name="Liao Y."/>
            <person name="Zhang X."/>
            <person name="Yang L."/>
            <person name="Song C."/>
            <person name="Wang M."/>
            <person name="Shi J."/>
            <person name="Liu G."/>
            <person name="Liu J."/>
            <person name="Zhou H."/>
            <person name="Zhou W."/>
            <person name="Yu Q."/>
            <person name="An N."/>
            <person name="Chen Y."/>
            <person name="Cai Q."/>
            <person name="Wang B."/>
            <person name="Liu B."/>
            <person name="Min J."/>
            <person name="Huang Y."/>
            <person name="Wu H."/>
            <person name="Li Z."/>
            <person name="Zhang Y."/>
            <person name="Yin Y."/>
            <person name="Song W."/>
            <person name="Jiang J."/>
            <person name="Jackson S.A."/>
            <person name="Wing R.A."/>
            <person name="Wang J."/>
            <person name="Chen M."/>
        </authorList>
    </citation>
    <scope>NUCLEOTIDE SEQUENCE [LARGE SCALE GENOMIC DNA]</scope>
    <source>
        <strain evidence="2">cv. IRGC 101232</strain>
    </source>
</reference>
<keyword evidence="1" id="KW-1133">Transmembrane helix</keyword>
<keyword evidence="3" id="KW-1185">Reference proteome</keyword>
<feature type="transmembrane region" description="Helical" evidence="1">
    <location>
        <begin position="25"/>
        <end position="47"/>
    </location>
</feature>
<dbReference type="HOGENOM" id="CLU_2645316_0_0_1"/>
<dbReference type="Proteomes" id="UP000006038">
    <property type="component" value="Chromosome 12"/>
</dbReference>
<proteinExistence type="predicted"/>
<dbReference type="EnsemblPlants" id="OB12G15540.1">
    <property type="protein sequence ID" value="OB12G15540.1"/>
    <property type="gene ID" value="OB12G15540"/>
</dbReference>
<sequence length="77" mass="8910">PLEGAFLSKDLFFFLFQKILRKNSFFLVTYSRSLCSCCLIDLLFVWVHSQTHYVFLYSGRFEFLGGVAKCVVITLAN</sequence>
<reference evidence="2" key="2">
    <citation type="submission" date="2013-04" db="UniProtKB">
        <authorList>
            <consortium name="EnsemblPlants"/>
        </authorList>
    </citation>
    <scope>IDENTIFICATION</scope>
</reference>
<dbReference type="Gramene" id="OB12G15540.1">
    <property type="protein sequence ID" value="OB12G15540.1"/>
    <property type="gene ID" value="OB12G15540"/>
</dbReference>
<keyword evidence="1" id="KW-0472">Membrane</keyword>
<name>J3NC46_ORYBR</name>
<dbReference type="AlphaFoldDB" id="J3NC46"/>
<evidence type="ECO:0000256" key="1">
    <source>
        <dbReference type="SAM" id="Phobius"/>
    </source>
</evidence>
<evidence type="ECO:0000313" key="3">
    <source>
        <dbReference type="Proteomes" id="UP000006038"/>
    </source>
</evidence>
<keyword evidence="1" id="KW-0812">Transmembrane</keyword>